<dbReference type="AlphaFoldDB" id="A0A1F5NVY3"/>
<sequence>MQNERDLKSRTKKFALEIIRLTGALPKTPSGHVIGNQLLRSGTSLAANYRAACRARSRAEFISKIGIVIEESDESVFWLELIVESNLMAEQKIKDLLKEANELTAIMVTSSKSARKNS</sequence>
<dbReference type="SUPFAM" id="SSF158446">
    <property type="entry name" value="IVS-encoded protein-like"/>
    <property type="match status" value="1"/>
</dbReference>
<accession>A0A1F5NVY3</accession>
<dbReference type="Proteomes" id="UP000177912">
    <property type="component" value="Unassembled WGS sequence"/>
</dbReference>
<evidence type="ECO:0000313" key="1">
    <source>
        <dbReference type="EMBL" id="OGE81836.1"/>
    </source>
</evidence>
<dbReference type="STRING" id="1817822.A2826_02595"/>
<proteinExistence type="predicted"/>
<comment type="caution">
    <text evidence="1">The sequence shown here is derived from an EMBL/GenBank/DDBJ whole genome shotgun (WGS) entry which is preliminary data.</text>
</comment>
<evidence type="ECO:0000313" key="2">
    <source>
        <dbReference type="Proteomes" id="UP000177912"/>
    </source>
</evidence>
<name>A0A1F5NVY3_9BACT</name>
<dbReference type="PIRSF" id="PIRSF035652">
    <property type="entry name" value="CHP02436"/>
    <property type="match status" value="1"/>
</dbReference>
<dbReference type="EMBL" id="MFEI01000002">
    <property type="protein sequence ID" value="OGE81836.1"/>
    <property type="molecule type" value="Genomic_DNA"/>
</dbReference>
<dbReference type="PANTHER" id="PTHR38471:SF2">
    <property type="entry name" value="FOUR HELIX BUNDLE PROTEIN"/>
    <property type="match status" value="1"/>
</dbReference>
<organism evidence="1 2">
    <name type="scientific">Candidatus Doudnabacteria bacterium RIFCSPHIGHO2_01_FULL_43_23</name>
    <dbReference type="NCBI Taxonomy" id="1817822"/>
    <lineage>
        <taxon>Bacteria</taxon>
        <taxon>Candidatus Doudnaibacteriota</taxon>
    </lineage>
</organism>
<protein>
    <submittedName>
        <fullName evidence="1">Four helix bundle protein</fullName>
    </submittedName>
</protein>
<dbReference type="NCBIfam" id="TIGR02436">
    <property type="entry name" value="four helix bundle protein"/>
    <property type="match status" value="1"/>
</dbReference>
<dbReference type="InterPro" id="IPR036583">
    <property type="entry name" value="23S_rRNA_IVS_sf"/>
</dbReference>
<reference evidence="1 2" key="1">
    <citation type="journal article" date="2016" name="Nat. Commun.">
        <title>Thousands of microbial genomes shed light on interconnected biogeochemical processes in an aquifer system.</title>
        <authorList>
            <person name="Anantharaman K."/>
            <person name="Brown C.T."/>
            <person name="Hug L.A."/>
            <person name="Sharon I."/>
            <person name="Castelle C.J."/>
            <person name="Probst A.J."/>
            <person name="Thomas B.C."/>
            <person name="Singh A."/>
            <person name="Wilkins M.J."/>
            <person name="Karaoz U."/>
            <person name="Brodie E.L."/>
            <person name="Williams K.H."/>
            <person name="Hubbard S.S."/>
            <person name="Banfield J.F."/>
        </authorList>
    </citation>
    <scope>NUCLEOTIDE SEQUENCE [LARGE SCALE GENOMIC DNA]</scope>
</reference>
<dbReference type="PANTHER" id="PTHR38471">
    <property type="entry name" value="FOUR HELIX BUNDLE PROTEIN"/>
    <property type="match status" value="1"/>
</dbReference>
<dbReference type="Pfam" id="PF05635">
    <property type="entry name" value="23S_rRNA_IVP"/>
    <property type="match status" value="1"/>
</dbReference>
<dbReference type="Gene3D" id="1.20.1440.60">
    <property type="entry name" value="23S rRNA-intervening sequence"/>
    <property type="match status" value="1"/>
</dbReference>
<gene>
    <name evidence="1" type="ORF">A2826_02595</name>
</gene>
<dbReference type="InterPro" id="IPR012657">
    <property type="entry name" value="23S_rRNA-intervening_sequence"/>
</dbReference>